<organism evidence="15 16">
    <name type="scientific">Stephanodiscus triporus</name>
    <dbReference type="NCBI Taxonomy" id="2934178"/>
    <lineage>
        <taxon>Eukaryota</taxon>
        <taxon>Sar</taxon>
        <taxon>Stramenopiles</taxon>
        <taxon>Ochrophyta</taxon>
        <taxon>Bacillariophyta</taxon>
        <taxon>Coscinodiscophyceae</taxon>
        <taxon>Thalassiosirophycidae</taxon>
        <taxon>Stephanodiscales</taxon>
        <taxon>Stephanodiscaceae</taxon>
        <taxon>Stephanodiscus</taxon>
    </lineage>
</organism>
<proteinExistence type="inferred from homology"/>
<protein>
    <recommendedName>
        <fullName evidence="3 12">Ribonucleoside-diphosphate reductase</fullName>
        <ecNumber evidence="3 12">1.17.4.1</ecNumber>
    </recommendedName>
</protein>
<dbReference type="GO" id="GO:0005971">
    <property type="term" value="C:ribonucleoside-diphosphate reductase complex"/>
    <property type="evidence" value="ECO:0007669"/>
    <property type="project" value="UniProtKB-ARBA"/>
</dbReference>
<keyword evidence="8 12" id="KW-0215">Deoxyribonucleotide synthesis</keyword>
<dbReference type="EC" id="1.17.4.1" evidence="3 12"/>
<dbReference type="PROSITE" id="PS00089">
    <property type="entry name" value="RIBORED_LARGE"/>
    <property type="match status" value="1"/>
</dbReference>
<dbReference type="PANTHER" id="PTHR11573">
    <property type="entry name" value="RIBONUCLEOSIDE-DIPHOSPHATE REDUCTASE LARGE CHAIN"/>
    <property type="match status" value="1"/>
</dbReference>
<comment type="caution">
    <text evidence="15">The sequence shown here is derived from an EMBL/GenBank/DDBJ whole genome shotgun (WGS) entry which is preliminary data.</text>
</comment>
<name>A0ABD3N5K8_9STRA</name>
<dbReference type="PROSITE" id="PS51161">
    <property type="entry name" value="ATP_CONE"/>
    <property type="match status" value="1"/>
</dbReference>
<gene>
    <name evidence="15" type="ORF">ACHAW5_010514</name>
</gene>
<evidence type="ECO:0000313" key="16">
    <source>
        <dbReference type="Proteomes" id="UP001530315"/>
    </source>
</evidence>
<comment type="catalytic activity">
    <reaction evidence="10 12">
        <text>a 2'-deoxyribonucleoside 5'-diphosphate + [thioredoxin]-disulfide + H2O = a ribonucleoside 5'-diphosphate + [thioredoxin]-dithiol</text>
        <dbReference type="Rhea" id="RHEA:23252"/>
        <dbReference type="Rhea" id="RHEA-COMP:10698"/>
        <dbReference type="Rhea" id="RHEA-COMP:10700"/>
        <dbReference type="ChEBI" id="CHEBI:15377"/>
        <dbReference type="ChEBI" id="CHEBI:29950"/>
        <dbReference type="ChEBI" id="CHEBI:50058"/>
        <dbReference type="ChEBI" id="CHEBI:57930"/>
        <dbReference type="ChEBI" id="CHEBI:73316"/>
        <dbReference type="EC" id="1.17.4.1"/>
    </reaction>
</comment>
<sequence length="816" mass="91515">MTMYVVKRDGKQQSCQFDKIQSRISKLCYGLDQKFVNEAIISQKVIQGVYPGVTTTELDELAAQTAASFATQHPDYAVLAARIEVSNLHKETEKSFSKVMSAFRHYRHPKTGEPAPLVSEEVYDVVMSNKDRLDGAVLHDRDFEFDYFGFKTLEKSYLLKIDGHIAERPQHMLMRVSVGIHLGDIDRVLETYNLLSQRFFTHATPTLFNAGTPKPQMSSCFLTCVKEDSIDGIYDTLKNCAVISKYAGGIGMSVSNVRASQSYIRGTNGTSNGIVPMLRVFNNTARYVDQGGGKRKGSIAAYIEPWHADIFAFLDLRKNHGNEMDRARDLFYALWIPDLFMERVQTNGNWTLMCPNECKGLDSTWGPEFNALYEKYEAEGKGRKTIKAQQLWFAILDSQVETGTPYMLYKDHCNSKSNQQNLGTIRCSNLCTEIVEYTAPDEIAVCNLASISLSKFVTPADSFGGEGRFDLDNLRYIAKVVTKNLNRVIDRNFYPVEEARRSNMRHRPIGIGVQGLADAFQMMKLPFESEAARKLNKDVFEAIYFGACEASMELAIEEGPYETYAGSPASMGKLQFDLWNVVPSDRWDWAGLKEKIAEHGMRNSLLLAPMPTASTAQILGNNESTEPFTSNMYNRRVLAGEFTVVNKHLLRDLTSNGYWTERIRNKIIADGGSVQNIAELPKEVRDVYKTVWEIPQRAIIDMAADRGAFICQSQSMNVHIGEPSTSKLTSMHFYAWKLGLKTGMYYLRTRPKADAIQFTVNQEMLAETNGAAQPQVASPRKSPTSASADVSKPSVGAKFAALQMKDEEEECLNCGA</sequence>
<dbReference type="Gene3D" id="3.20.70.20">
    <property type="match status" value="1"/>
</dbReference>
<dbReference type="NCBIfam" id="TIGR02506">
    <property type="entry name" value="NrdE_NrdA"/>
    <property type="match status" value="1"/>
</dbReference>
<comment type="function">
    <text evidence="9 12">Provides the precursors necessary for DNA synthesis. Catalyzes the biosynthesis of deoxyribonucleotides from the corresponding ribonucleotides.</text>
</comment>
<dbReference type="Proteomes" id="UP001530315">
    <property type="component" value="Unassembled WGS sequence"/>
</dbReference>
<dbReference type="Pfam" id="PF03477">
    <property type="entry name" value="ATP-cone"/>
    <property type="match status" value="1"/>
</dbReference>
<dbReference type="GO" id="GO:0004748">
    <property type="term" value="F:ribonucleoside-diphosphate reductase activity, thioredoxin disulfide as acceptor"/>
    <property type="evidence" value="ECO:0007669"/>
    <property type="project" value="UniProtKB-EC"/>
</dbReference>
<feature type="compositionally biased region" description="Polar residues" evidence="13">
    <location>
        <begin position="770"/>
        <end position="788"/>
    </location>
</feature>
<dbReference type="CDD" id="cd01679">
    <property type="entry name" value="RNR_I"/>
    <property type="match status" value="1"/>
</dbReference>
<dbReference type="InterPro" id="IPR013346">
    <property type="entry name" value="NrdE_NrdA_C"/>
</dbReference>
<dbReference type="AlphaFoldDB" id="A0ABD3N5K8"/>
<evidence type="ECO:0000256" key="11">
    <source>
        <dbReference type="PROSITE-ProRule" id="PRU00492"/>
    </source>
</evidence>
<dbReference type="FunFam" id="3.20.70.20:FF:000010">
    <property type="entry name" value="Ribonucleoside-diphosphate reductase"/>
    <property type="match status" value="1"/>
</dbReference>
<evidence type="ECO:0000259" key="14">
    <source>
        <dbReference type="PROSITE" id="PS51161"/>
    </source>
</evidence>
<evidence type="ECO:0000256" key="6">
    <source>
        <dbReference type="ARBA" id="ARBA00022840"/>
    </source>
</evidence>
<keyword evidence="16" id="KW-1185">Reference proteome</keyword>
<evidence type="ECO:0000256" key="3">
    <source>
        <dbReference type="ARBA" id="ARBA00012274"/>
    </source>
</evidence>
<evidence type="ECO:0000256" key="2">
    <source>
        <dbReference type="ARBA" id="ARBA00011771"/>
    </source>
</evidence>
<dbReference type="InterPro" id="IPR000788">
    <property type="entry name" value="RNR_lg_C"/>
</dbReference>
<comment type="similarity">
    <text evidence="1 12">Belongs to the ribonucleoside diphosphate reductase large chain family.</text>
</comment>
<evidence type="ECO:0000313" key="15">
    <source>
        <dbReference type="EMBL" id="KAL3771409.1"/>
    </source>
</evidence>
<feature type="region of interest" description="Disordered" evidence="13">
    <location>
        <begin position="770"/>
        <end position="792"/>
    </location>
</feature>
<dbReference type="InterPro" id="IPR005144">
    <property type="entry name" value="ATP-cone_dom"/>
</dbReference>
<dbReference type="GO" id="GO:0009263">
    <property type="term" value="P:deoxyribonucleotide biosynthetic process"/>
    <property type="evidence" value="ECO:0007669"/>
    <property type="project" value="UniProtKB-KW"/>
</dbReference>
<evidence type="ECO:0000256" key="7">
    <source>
        <dbReference type="ARBA" id="ARBA00023002"/>
    </source>
</evidence>
<keyword evidence="6 11" id="KW-0067">ATP-binding</keyword>
<evidence type="ECO:0000256" key="5">
    <source>
        <dbReference type="ARBA" id="ARBA00022741"/>
    </source>
</evidence>
<feature type="domain" description="ATP-cone" evidence="14">
    <location>
        <begin position="3"/>
        <end position="94"/>
    </location>
</feature>
<dbReference type="PANTHER" id="PTHR11573:SF6">
    <property type="entry name" value="RIBONUCLEOSIDE-DIPHOSPHATE REDUCTASE LARGE SUBUNIT"/>
    <property type="match status" value="1"/>
</dbReference>
<evidence type="ECO:0000256" key="8">
    <source>
        <dbReference type="ARBA" id="ARBA00023116"/>
    </source>
</evidence>
<evidence type="ECO:0000256" key="13">
    <source>
        <dbReference type="SAM" id="MobiDB-lite"/>
    </source>
</evidence>
<keyword evidence="4" id="KW-0021">Allosteric enzyme</keyword>
<dbReference type="InterPro" id="IPR008926">
    <property type="entry name" value="RNR_R1-su_N"/>
</dbReference>
<dbReference type="SUPFAM" id="SSF51998">
    <property type="entry name" value="PFL-like glycyl radical enzymes"/>
    <property type="match status" value="1"/>
</dbReference>
<dbReference type="Pfam" id="PF00317">
    <property type="entry name" value="Ribonuc_red_lgN"/>
    <property type="match status" value="1"/>
</dbReference>
<keyword evidence="7 12" id="KW-0560">Oxidoreductase</keyword>
<evidence type="ECO:0000256" key="10">
    <source>
        <dbReference type="ARBA" id="ARBA00047754"/>
    </source>
</evidence>
<keyword evidence="5 11" id="KW-0547">Nucleotide-binding</keyword>
<accession>A0ABD3N5K8</accession>
<dbReference type="SUPFAM" id="SSF48168">
    <property type="entry name" value="R1 subunit of ribonucleotide reductase, N-terminal domain"/>
    <property type="match status" value="1"/>
</dbReference>
<dbReference type="Pfam" id="PF02867">
    <property type="entry name" value="Ribonuc_red_lgC"/>
    <property type="match status" value="1"/>
</dbReference>
<comment type="subunit">
    <text evidence="2">Heterodimer of a large and a small subunit.</text>
</comment>
<dbReference type="InterPro" id="IPR039718">
    <property type="entry name" value="Rrm1"/>
</dbReference>
<dbReference type="EMBL" id="JALLAZ020001603">
    <property type="protein sequence ID" value="KAL3771409.1"/>
    <property type="molecule type" value="Genomic_DNA"/>
</dbReference>
<evidence type="ECO:0000256" key="4">
    <source>
        <dbReference type="ARBA" id="ARBA00022533"/>
    </source>
</evidence>
<evidence type="ECO:0000256" key="12">
    <source>
        <dbReference type="RuleBase" id="RU003410"/>
    </source>
</evidence>
<dbReference type="GO" id="GO:0005524">
    <property type="term" value="F:ATP binding"/>
    <property type="evidence" value="ECO:0007669"/>
    <property type="project" value="UniProtKB-UniRule"/>
</dbReference>
<reference evidence="15 16" key="1">
    <citation type="submission" date="2024-10" db="EMBL/GenBank/DDBJ databases">
        <title>Updated reference genomes for cyclostephanoid diatoms.</title>
        <authorList>
            <person name="Roberts W.R."/>
            <person name="Alverson A.J."/>
        </authorList>
    </citation>
    <scope>NUCLEOTIDE SEQUENCE [LARGE SCALE GENOMIC DNA]</scope>
    <source>
        <strain evidence="15 16">AJA276-08</strain>
    </source>
</reference>
<dbReference type="PRINTS" id="PR01183">
    <property type="entry name" value="RIBORDTASEM1"/>
</dbReference>
<dbReference type="InterPro" id="IPR013509">
    <property type="entry name" value="RNR_lsu_N"/>
</dbReference>
<evidence type="ECO:0000256" key="1">
    <source>
        <dbReference type="ARBA" id="ARBA00010406"/>
    </source>
</evidence>
<evidence type="ECO:0000256" key="9">
    <source>
        <dbReference type="ARBA" id="ARBA00024942"/>
    </source>
</evidence>